<dbReference type="Proteomes" id="UP000236630">
    <property type="component" value="Unassembled WGS sequence"/>
</dbReference>
<dbReference type="PROSITE" id="PS50157">
    <property type="entry name" value="ZINC_FINGER_C2H2_2"/>
    <property type="match status" value="1"/>
</dbReference>
<dbReference type="PROSITE" id="PS00028">
    <property type="entry name" value="ZINC_FINGER_C2H2_1"/>
    <property type="match status" value="1"/>
</dbReference>
<name>A0A2H5QLG2_CITUN</name>
<gene>
    <name evidence="3" type="ORF">CUMW_241130</name>
</gene>
<proteinExistence type="predicted"/>
<accession>A0A2H5QLG2</accession>
<evidence type="ECO:0000313" key="4">
    <source>
        <dbReference type="Proteomes" id="UP000236630"/>
    </source>
</evidence>
<keyword evidence="1" id="KW-0863">Zinc-finger</keyword>
<dbReference type="Gene3D" id="3.30.160.60">
    <property type="entry name" value="Classic Zinc Finger"/>
    <property type="match status" value="1"/>
</dbReference>
<dbReference type="PANTHER" id="PTHR35744:SF4">
    <property type="entry name" value="OS04G0464600 PROTEIN"/>
    <property type="match status" value="1"/>
</dbReference>
<dbReference type="GO" id="GO:0008270">
    <property type="term" value="F:zinc ion binding"/>
    <property type="evidence" value="ECO:0007669"/>
    <property type="project" value="UniProtKB-KW"/>
</dbReference>
<dbReference type="EMBL" id="BDQV01000480">
    <property type="protein sequence ID" value="GAY65443.1"/>
    <property type="molecule type" value="Genomic_DNA"/>
</dbReference>
<dbReference type="SUPFAM" id="SSF57667">
    <property type="entry name" value="beta-beta-alpha zinc fingers"/>
    <property type="match status" value="1"/>
</dbReference>
<keyword evidence="1" id="KW-0479">Metal-binding</keyword>
<keyword evidence="4" id="KW-1185">Reference proteome</keyword>
<organism evidence="3 4">
    <name type="scientific">Citrus unshiu</name>
    <name type="common">Satsuma mandarin</name>
    <name type="synonym">Citrus nobilis var. unshiu</name>
    <dbReference type="NCBI Taxonomy" id="55188"/>
    <lineage>
        <taxon>Eukaryota</taxon>
        <taxon>Viridiplantae</taxon>
        <taxon>Streptophyta</taxon>
        <taxon>Embryophyta</taxon>
        <taxon>Tracheophyta</taxon>
        <taxon>Spermatophyta</taxon>
        <taxon>Magnoliopsida</taxon>
        <taxon>eudicotyledons</taxon>
        <taxon>Gunneridae</taxon>
        <taxon>Pentapetalae</taxon>
        <taxon>rosids</taxon>
        <taxon>malvids</taxon>
        <taxon>Sapindales</taxon>
        <taxon>Rutaceae</taxon>
        <taxon>Aurantioideae</taxon>
        <taxon>Citrus</taxon>
    </lineage>
</organism>
<dbReference type="AlphaFoldDB" id="A0A2H5QLG2"/>
<sequence>MVAYTNSHAFNYVPQVVREQREDKKLFDQLENKGAIRPAEPYVCGVCGRRFYNHDKLVNHFMQVHEREEKKRLNEIETARGKRRVHLVGKCSVKMEKYKRTVKAILTPKVGSGSADELKREGFWVRTMFDKPQAADVLLRNHMVDMMDKRTIECLVVLSDNSDFVEVLLEANLRHLKTVVVKDINDGALNRISVACFSWWDKLMGKARKEAISVVGKRKDRDVLKRLEWTYDPEMEKKALDWDDGSKDADVDDITHASDADCIQK</sequence>
<protein>
    <recommendedName>
        <fullName evidence="2">C2H2-type domain-containing protein</fullName>
    </recommendedName>
</protein>
<evidence type="ECO:0000259" key="2">
    <source>
        <dbReference type="PROSITE" id="PS50157"/>
    </source>
</evidence>
<dbReference type="InterPro" id="IPR036236">
    <property type="entry name" value="Znf_C2H2_sf"/>
</dbReference>
<evidence type="ECO:0000313" key="3">
    <source>
        <dbReference type="EMBL" id="GAY65443.1"/>
    </source>
</evidence>
<evidence type="ECO:0000256" key="1">
    <source>
        <dbReference type="PROSITE-ProRule" id="PRU00042"/>
    </source>
</evidence>
<dbReference type="STRING" id="55188.A0A2H5QLG2"/>
<comment type="caution">
    <text evidence="3">The sequence shown here is derived from an EMBL/GenBank/DDBJ whole genome shotgun (WGS) entry which is preliminary data.</text>
</comment>
<keyword evidence="1" id="KW-0862">Zinc</keyword>
<feature type="domain" description="C2H2-type" evidence="2">
    <location>
        <begin position="42"/>
        <end position="70"/>
    </location>
</feature>
<dbReference type="SMART" id="SM00355">
    <property type="entry name" value="ZnF_C2H2"/>
    <property type="match status" value="1"/>
</dbReference>
<dbReference type="PANTHER" id="PTHR35744">
    <property type="entry name" value="C2H2-TYPE DOMAIN-CONTAINING PROTEIN"/>
    <property type="match status" value="1"/>
</dbReference>
<dbReference type="InterPro" id="IPR013087">
    <property type="entry name" value="Znf_C2H2_type"/>
</dbReference>
<reference evidence="3 4" key="1">
    <citation type="journal article" date="2017" name="Front. Genet.">
        <title>Draft sequencing of the heterozygous diploid genome of Satsuma (Citrus unshiu Marc.) using a hybrid assembly approach.</title>
        <authorList>
            <person name="Shimizu T."/>
            <person name="Tanizawa Y."/>
            <person name="Mochizuki T."/>
            <person name="Nagasaki H."/>
            <person name="Yoshioka T."/>
            <person name="Toyoda A."/>
            <person name="Fujiyama A."/>
            <person name="Kaminuma E."/>
            <person name="Nakamura Y."/>
        </authorList>
    </citation>
    <scope>NUCLEOTIDE SEQUENCE [LARGE SCALE GENOMIC DNA]</scope>
    <source>
        <strain evidence="4">cv. Miyagawa wase</strain>
    </source>
</reference>